<evidence type="ECO:0000256" key="1">
    <source>
        <dbReference type="ARBA" id="ARBA00004141"/>
    </source>
</evidence>
<dbReference type="GO" id="GO:0005783">
    <property type="term" value="C:endoplasmic reticulum"/>
    <property type="evidence" value="ECO:0007669"/>
    <property type="project" value="TreeGrafter"/>
</dbReference>
<feature type="transmembrane region" description="Helical" evidence="9">
    <location>
        <begin position="349"/>
        <end position="372"/>
    </location>
</feature>
<comment type="similarity">
    <text evidence="2">Belongs to the amino acid/polyamine transporter 2 family.</text>
</comment>
<evidence type="ECO:0000259" key="10">
    <source>
        <dbReference type="Pfam" id="PF01490"/>
    </source>
</evidence>
<evidence type="ECO:0000313" key="12">
    <source>
        <dbReference type="Proteomes" id="UP001345827"/>
    </source>
</evidence>
<feature type="transmembrane region" description="Helical" evidence="9">
    <location>
        <begin position="230"/>
        <end position="255"/>
    </location>
</feature>
<dbReference type="EMBL" id="JAXLQG010000006">
    <property type="protein sequence ID" value="KAK5538868.1"/>
    <property type="molecule type" value="Genomic_DNA"/>
</dbReference>
<comment type="caution">
    <text evidence="11">The sequence shown here is derived from an EMBL/GenBank/DDBJ whole genome shotgun (WGS) entry which is preliminary data.</text>
</comment>
<dbReference type="Proteomes" id="UP001345827">
    <property type="component" value="Unassembled WGS sequence"/>
</dbReference>
<feature type="transmembrane region" description="Helical" evidence="9">
    <location>
        <begin position="384"/>
        <end position="404"/>
    </location>
</feature>
<sequence length="557" mass="61193">MPDVDTFPHTLQHDRRDATPYEMNIYDEDPDGSVKHVPNGTLESHPPPRFSEEDNSETGSPSISSTQFTRPTAQRQSSLVQPRPDGTPRTTNRVRFDIDEAQNGQNPEGWMEEEDYLDSPSQDAPLLTNITPPTESPFLSDSFQPEDHLPDARPKSGMQSAFMNMANSIIGAGIIGQPYAFRQAGLTMGVILLVGLTITVDWTIRLIVVNSKLSGADSFQATMQHCFGRSGLIAISVAQWAFAFGGMIAFCIIVGDTIPHVLESLVPGLRDVPFLWLLTDRRAVIILFILGISLPLSLYRDIAKLAKASTLALISMLIIIVTVVTQGAFVDPDLRGNVKGLLFVNDGFFQAVGVISFAFVCHHNSLLIYGSLKTPTIDRFATVTHYSTFISLVACLVMALAGFLTFGDRTKGNVLNNFPSQGHLMVQIARLCFGLNMLTTLPLECFVCREVMNNYWFPEEPYQPNRHLIFSSALVVSAMAMSLLTCDLGAVFELIGATSACALAYILPPLCYIKLSTRSWKTIPAVLCIVFGFSVMTVSLVLAMKKMIKNEGEPHQC</sequence>
<dbReference type="Pfam" id="PF01490">
    <property type="entry name" value="Aa_trans"/>
    <property type="match status" value="1"/>
</dbReference>
<feature type="transmembrane region" description="Helical" evidence="9">
    <location>
        <begin position="491"/>
        <end position="513"/>
    </location>
</feature>
<reference evidence="11 12" key="1">
    <citation type="submission" date="2023-06" db="EMBL/GenBank/DDBJ databases">
        <title>Black Yeasts Isolated from many extreme environments.</title>
        <authorList>
            <person name="Coleine C."/>
            <person name="Stajich J.E."/>
            <person name="Selbmann L."/>
        </authorList>
    </citation>
    <scope>NUCLEOTIDE SEQUENCE [LARGE SCALE GENOMIC DNA]</scope>
    <source>
        <strain evidence="11 12">CCFEE 5887</strain>
    </source>
</reference>
<dbReference type="AlphaFoldDB" id="A0AAV9QCS3"/>
<feature type="compositionally biased region" description="Polar residues" evidence="8">
    <location>
        <begin position="57"/>
        <end position="80"/>
    </location>
</feature>
<evidence type="ECO:0000256" key="5">
    <source>
        <dbReference type="ARBA" id="ARBA00022970"/>
    </source>
</evidence>
<feature type="transmembrane region" description="Helical" evidence="9">
    <location>
        <begin position="424"/>
        <end position="447"/>
    </location>
</feature>
<keyword evidence="5" id="KW-0029">Amino-acid transport</keyword>
<evidence type="ECO:0000256" key="6">
    <source>
        <dbReference type="ARBA" id="ARBA00022989"/>
    </source>
</evidence>
<evidence type="ECO:0000256" key="4">
    <source>
        <dbReference type="ARBA" id="ARBA00022692"/>
    </source>
</evidence>
<keyword evidence="4 9" id="KW-0812">Transmembrane</keyword>
<organism evidence="11 12">
    <name type="scientific">Vermiconidia calcicola</name>
    <dbReference type="NCBI Taxonomy" id="1690605"/>
    <lineage>
        <taxon>Eukaryota</taxon>
        <taxon>Fungi</taxon>
        <taxon>Dikarya</taxon>
        <taxon>Ascomycota</taxon>
        <taxon>Pezizomycotina</taxon>
        <taxon>Dothideomycetes</taxon>
        <taxon>Dothideomycetidae</taxon>
        <taxon>Mycosphaerellales</taxon>
        <taxon>Extremaceae</taxon>
        <taxon>Vermiconidia</taxon>
    </lineage>
</organism>
<evidence type="ECO:0000256" key="9">
    <source>
        <dbReference type="SAM" id="Phobius"/>
    </source>
</evidence>
<feature type="region of interest" description="Disordered" evidence="8">
    <location>
        <begin position="1"/>
        <end position="139"/>
    </location>
</feature>
<name>A0AAV9QCS3_9PEZI</name>
<keyword evidence="6 9" id="KW-1133">Transmembrane helix</keyword>
<feature type="transmembrane region" description="Helical" evidence="9">
    <location>
        <begin position="275"/>
        <end position="299"/>
    </location>
</feature>
<accession>A0AAV9QCS3</accession>
<keyword evidence="12" id="KW-1185">Reference proteome</keyword>
<keyword evidence="3" id="KW-0813">Transport</keyword>
<comment type="subcellular location">
    <subcellularLocation>
        <location evidence="1">Membrane</location>
        <topology evidence="1">Multi-pass membrane protein</topology>
    </subcellularLocation>
</comment>
<proteinExistence type="inferred from homology"/>
<evidence type="ECO:0000256" key="3">
    <source>
        <dbReference type="ARBA" id="ARBA00022448"/>
    </source>
</evidence>
<feature type="transmembrane region" description="Helical" evidence="9">
    <location>
        <begin position="186"/>
        <end position="209"/>
    </location>
</feature>
<feature type="transmembrane region" description="Helical" evidence="9">
    <location>
        <begin position="311"/>
        <end position="329"/>
    </location>
</feature>
<evidence type="ECO:0000256" key="8">
    <source>
        <dbReference type="SAM" id="MobiDB-lite"/>
    </source>
</evidence>
<dbReference type="PANTHER" id="PTHR22950">
    <property type="entry name" value="AMINO ACID TRANSPORTER"/>
    <property type="match status" value="1"/>
</dbReference>
<gene>
    <name evidence="11" type="ORF">LTR25_004412</name>
</gene>
<keyword evidence="7 9" id="KW-0472">Membrane</keyword>
<evidence type="ECO:0000313" key="11">
    <source>
        <dbReference type="EMBL" id="KAK5538868.1"/>
    </source>
</evidence>
<feature type="transmembrane region" description="Helical" evidence="9">
    <location>
        <begin position="525"/>
        <end position="544"/>
    </location>
</feature>
<evidence type="ECO:0000256" key="2">
    <source>
        <dbReference type="ARBA" id="ARBA00008066"/>
    </source>
</evidence>
<feature type="compositionally biased region" description="Polar residues" evidence="8">
    <location>
        <begin position="128"/>
        <end position="139"/>
    </location>
</feature>
<dbReference type="GO" id="GO:0015179">
    <property type="term" value="F:L-amino acid transmembrane transporter activity"/>
    <property type="evidence" value="ECO:0007669"/>
    <property type="project" value="TreeGrafter"/>
</dbReference>
<protein>
    <recommendedName>
        <fullName evidence="10">Amino acid transporter transmembrane domain-containing protein</fullName>
    </recommendedName>
</protein>
<evidence type="ECO:0000256" key="7">
    <source>
        <dbReference type="ARBA" id="ARBA00023136"/>
    </source>
</evidence>
<feature type="domain" description="Amino acid transporter transmembrane" evidence="10">
    <location>
        <begin position="155"/>
        <end position="541"/>
    </location>
</feature>
<dbReference type="InterPro" id="IPR013057">
    <property type="entry name" value="AA_transpt_TM"/>
</dbReference>
<dbReference type="GO" id="GO:0016020">
    <property type="term" value="C:membrane"/>
    <property type="evidence" value="ECO:0007669"/>
    <property type="project" value="UniProtKB-SubCell"/>
</dbReference>
<dbReference type="PANTHER" id="PTHR22950:SF458">
    <property type="entry name" value="SODIUM-COUPLED NEUTRAL AMINO ACID TRANSPORTER 11-RELATED"/>
    <property type="match status" value="1"/>
</dbReference>